<evidence type="ECO:0000256" key="2">
    <source>
        <dbReference type="ARBA" id="ARBA00005691"/>
    </source>
</evidence>
<protein>
    <submittedName>
        <fullName evidence="11">Acetylornithine deacetylase</fullName>
    </submittedName>
</protein>
<keyword evidence="9" id="KW-0170">Cobalt</keyword>
<keyword evidence="6" id="KW-0479">Metal-binding</keyword>
<dbReference type="EMBL" id="CP017415">
    <property type="protein sequence ID" value="AOU99523.1"/>
    <property type="molecule type" value="Genomic_DNA"/>
</dbReference>
<keyword evidence="4" id="KW-0055">Arginine biosynthesis</keyword>
<keyword evidence="7" id="KW-0378">Hydrolase</keyword>
<evidence type="ECO:0000313" key="12">
    <source>
        <dbReference type="Proteomes" id="UP000095401"/>
    </source>
</evidence>
<comment type="subcellular location">
    <subcellularLocation>
        <location evidence="1">Cytoplasm</location>
    </subcellularLocation>
</comment>
<evidence type="ECO:0000256" key="7">
    <source>
        <dbReference type="ARBA" id="ARBA00022801"/>
    </source>
</evidence>
<dbReference type="Pfam" id="PF01546">
    <property type="entry name" value="Peptidase_M20"/>
    <property type="match status" value="1"/>
</dbReference>
<dbReference type="Pfam" id="PF07687">
    <property type="entry name" value="M20_dimer"/>
    <property type="match status" value="1"/>
</dbReference>
<name>A0A1D8ISY0_9GAMM</name>
<dbReference type="Gene3D" id="3.30.70.360">
    <property type="match status" value="1"/>
</dbReference>
<evidence type="ECO:0000256" key="8">
    <source>
        <dbReference type="ARBA" id="ARBA00022833"/>
    </source>
</evidence>
<gene>
    <name evidence="11" type="ORF">BI364_04005</name>
</gene>
<evidence type="ECO:0000259" key="10">
    <source>
        <dbReference type="Pfam" id="PF07687"/>
    </source>
</evidence>
<dbReference type="FunFam" id="3.30.70.360:FF:000003">
    <property type="entry name" value="Acetylornithine deacetylase"/>
    <property type="match status" value="1"/>
</dbReference>
<dbReference type="InterPro" id="IPR002933">
    <property type="entry name" value="Peptidase_M20"/>
</dbReference>
<proteinExistence type="inferred from homology"/>
<dbReference type="GO" id="GO:0046872">
    <property type="term" value="F:metal ion binding"/>
    <property type="evidence" value="ECO:0007669"/>
    <property type="project" value="UniProtKB-KW"/>
</dbReference>
<reference evidence="12" key="1">
    <citation type="submission" date="2016-09" db="EMBL/GenBank/DDBJ databases">
        <title>Acidihalobacter prosperus F5.</title>
        <authorList>
            <person name="Khaleque H.N."/>
            <person name="Ramsay J.P."/>
            <person name="Kaksonen A.H."/>
            <person name="Boxall N.J."/>
            <person name="Watkin E.L.J."/>
        </authorList>
    </citation>
    <scope>NUCLEOTIDE SEQUENCE [LARGE SCALE GENOMIC DNA]</scope>
    <source>
        <strain evidence="12">F5</strain>
    </source>
</reference>
<dbReference type="PANTHER" id="PTHR43808:SF1">
    <property type="entry name" value="ACETYLORNITHINE DEACETYLASE"/>
    <property type="match status" value="1"/>
</dbReference>
<dbReference type="AlphaFoldDB" id="A0A1D8ISY0"/>
<sequence>MLAELIATPTVSSVSPEFDGGNLALVEKLAAWLEDAGFRVEIIPLEHFPDKANLIATLGEGEDGFVLSGHTDTVPFDDGLWTHDPFRLTADNGRLYGLGTADMKSFLALAIEAARGLDPAQLKHPLIIVGTADEESSMDGARMLTRLGRPRARYCVIGEPTDLRPVRMHKGIIMEAVRVTGRSGHSSDPDRGRNALEGMYHVMGELLAWRDELRGHHHPAFAVPYPTLNLGHVHGGDNPNRICPSCELHFDLRPLPGMEIDALRSELQHRVGRALAGRGLAFETHPLFCGIEAFETPADATLVTMLTELTGHPAQAVAFGTEAPFFRDLGIETVVIGPGSIDQAHQPDEYIEQAALGQTVDILRTLIQRLCVTA</sequence>
<dbReference type="NCBIfam" id="NF003474">
    <property type="entry name" value="PRK05111.1"/>
    <property type="match status" value="1"/>
</dbReference>
<dbReference type="GO" id="GO:0008777">
    <property type="term" value="F:acetylornithine deacetylase activity"/>
    <property type="evidence" value="ECO:0007669"/>
    <property type="project" value="TreeGrafter"/>
</dbReference>
<dbReference type="InterPro" id="IPR036264">
    <property type="entry name" value="Bact_exopeptidase_dim_dom"/>
</dbReference>
<dbReference type="GO" id="GO:0006526">
    <property type="term" value="P:L-arginine biosynthetic process"/>
    <property type="evidence" value="ECO:0007669"/>
    <property type="project" value="UniProtKB-KW"/>
</dbReference>
<comment type="similarity">
    <text evidence="2">Belongs to the peptidase M20A family. ArgE subfamily.</text>
</comment>
<evidence type="ECO:0000256" key="6">
    <source>
        <dbReference type="ARBA" id="ARBA00022723"/>
    </source>
</evidence>
<evidence type="ECO:0000256" key="3">
    <source>
        <dbReference type="ARBA" id="ARBA00022490"/>
    </source>
</evidence>
<dbReference type="NCBIfam" id="TIGR01892">
    <property type="entry name" value="AcOrn-deacetyl"/>
    <property type="match status" value="1"/>
</dbReference>
<evidence type="ECO:0000256" key="4">
    <source>
        <dbReference type="ARBA" id="ARBA00022571"/>
    </source>
</evidence>
<keyword evidence="12" id="KW-1185">Reference proteome</keyword>
<dbReference type="SUPFAM" id="SSF55031">
    <property type="entry name" value="Bacterial exopeptidase dimerisation domain"/>
    <property type="match status" value="1"/>
</dbReference>
<evidence type="ECO:0000256" key="9">
    <source>
        <dbReference type="ARBA" id="ARBA00023285"/>
    </source>
</evidence>
<evidence type="ECO:0000256" key="5">
    <source>
        <dbReference type="ARBA" id="ARBA00022605"/>
    </source>
</evidence>
<dbReference type="Proteomes" id="UP000095401">
    <property type="component" value="Chromosome"/>
</dbReference>
<keyword evidence="8" id="KW-0862">Zinc</keyword>
<evidence type="ECO:0000313" key="11">
    <source>
        <dbReference type="EMBL" id="AOU99523.1"/>
    </source>
</evidence>
<dbReference type="Gene3D" id="3.40.630.10">
    <property type="entry name" value="Zn peptidases"/>
    <property type="match status" value="1"/>
</dbReference>
<dbReference type="InterPro" id="IPR011650">
    <property type="entry name" value="Peptidase_M20_dimer"/>
</dbReference>
<keyword evidence="5" id="KW-0028">Amino-acid biosynthesis</keyword>
<dbReference type="GO" id="GO:0005737">
    <property type="term" value="C:cytoplasm"/>
    <property type="evidence" value="ECO:0007669"/>
    <property type="project" value="UniProtKB-SubCell"/>
</dbReference>
<accession>A0A1D8ISY0</accession>
<dbReference type="CDD" id="cd03894">
    <property type="entry name" value="M20_ArgE"/>
    <property type="match status" value="1"/>
</dbReference>
<dbReference type="SUPFAM" id="SSF53187">
    <property type="entry name" value="Zn-dependent exopeptidases"/>
    <property type="match status" value="1"/>
</dbReference>
<keyword evidence="3" id="KW-0963">Cytoplasm</keyword>
<dbReference type="PANTHER" id="PTHR43808">
    <property type="entry name" value="ACETYLORNITHINE DEACETYLASE"/>
    <property type="match status" value="1"/>
</dbReference>
<organism evidence="11 12">
    <name type="scientific">Acidihalobacter yilgarnensis</name>
    <dbReference type="NCBI Taxonomy" id="2819280"/>
    <lineage>
        <taxon>Bacteria</taxon>
        <taxon>Pseudomonadati</taxon>
        <taxon>Pseudomonadota</taxon>
        <taxon>Gammaproteobacteria</taxon>
        <taxon>Chromatiales</taxon>
        <taxon>Ectothiorhodospiraceae</taxon>
        <taxon>Acidihalobacter</taxon>
    </lineage>
</organism>
<dbReference type="InterPro" id="IPR010169">
    <property type="entry name" value="AcOrn-deacetyl"/>
</dbReference>
<dbReference type="InterPro" id="IPR050072">
    <property type="entry name" value="Peptidase_M20A"/>
</dbReference>
<feature type="domain" description="Peptidase M20 dimerisation" evidence="10">
    <location>
        <begin position="168"/>
        <end position="274"/>
    </location>
</feature>
<evidence type="ECO:0000256" key="1">
    <source>
        <dbReference type="ARBA" id="ARBA00004496"/>
    </source>
</evidence>
<dbReference type="KEGG" id="aprs:BI364_04005"/>